<dbReference type="CDD" id="cd01926">
    <property type="entry name" value="cyclophilin_ABH_like"/>
    <property type="match status" value="1"/>
</dbReference>
<dbReference type="Pfam" id="PF00160">
    <property type="entry name" value="Pro_isomerase"/>
    <property type="match status" value="1"/>
</dbReference>
<dbReference type="GO" id="GO:0016018">
    <property type="term" value="F:cyclosporin A binding"/>
    <property type="evidence" value="ECO:0007669"/>
    <property type="project" value="TreeGrafter"/>
</dbReference>
<organism evidence="7 8">
    <name type="scientific">Chlorella ohadii</name>
    <dbReference type="NCBI Taxonomy" id="2649997"/>
    <lineage>
        <taxon>Eukaryota</taxon>
        <taxon>Viridiplantae</taxon>
        <taxon>Chlorophyta</taxon>
        <taxon>core chlorophytes</taxon>
        <taxon>Trebouxiophyceae</taxon>
        <taxon>Chlorellales</taxon>
        <taxon>Chlorellaceae</taxon>
        <taxon>Chlorella clade</taxon>
        <taxon>Chlorella</taxon>
    </lineage>
</organism>
<name>A0AAD5E0Y9_9CHLO</name>
<reference evidence="7" key="1">
    <citation type="submission" date="2020-11" db="EMBL/GenBank/DDBJ databases">
        <title>Chlorella ohadii genome sequencing and assembly.</title>
        <authorList>
            <person name="Murik O."/>
            <person name="Treves H."/>
            <person name="Kedem I."/>
            <person name="Shotland Y."/>
            <person name="Kaplan A."/>
        </authorList>
    </citation>
    <scope>NUCLEOTIDE SEQUENCE</scope>
    <source>
        <strain evidence="7">1</strain>
    </source>
</reference>
<dbReference type="PRINTS" id="PR00153">
    <property type="entry name" value="CSAPPISMRASE"/>
</dbReference>
<gene>
    <name evidence="7" type="ORF">COHA_002333</name>
</gene>
<evidence type="ECO:0000256" key="3">
    <source>
        <dbReference type="ARBA" id="ARBA00023110"/>
    </source>
</evidence>
<dbReference type="PANTHER" id="PTHR11071">
    <property type="entry name" value="PEPTIDYL-PROLYL CIS-TRANS ISOMERASE"/>
    <property type="match status" value="1"/>
</dbReference>
<feature type="domain" description="PPIase cyclophilin-type" evidence="6">
    <location>
        <begin position="61"/>
        <end position="226"/>
    </location>
</feature>
<dbReference type="EC" id="5.2.1.8" evidence="5"/>
<comment type="similarity">
    <text evidence="2 5">Belongs to the cyclophilin-type PPIase family.</text>
</comment>
<dbReference type="FunFam" id="2.40.100.10:FF:000001">
    <property type="entry name" value="Peptidyl-prolyl cis-trans isomerase"/>
    <property type="match status" value="1"/>
</dbReference>
<evidence type="ECO:0000256" key="2">
    <source>
        <dbReference type="ARBA" id="ARBA00007365"/>
    </source>
</evidence>
<dbReference type="Proteomes" id="UP001205105">
    <property type="component" value="Unassembled WGS sequence"/>
</dbReference>
<dbReference type="PANTHER" id="PTHR11071:SF561">
    <property type="entry name" value="PEPTIDYL-PROLYL CIS-TRANS ISOMERASE D-RELATED"/>
    <property type="match status" value="1"/>
</dbReference>
<evidence type="ECO:0000256" key="4">
    <source>
        <dbReference type="ARBA" id="ARBA00023235"/>
    </source>
</evidence>
<evidence type="ECO:0000313" key="8">
    <source>
        <dbReference type="Proteomes" id="UP001205105"/>
    </source>
</evidence>
<dbReference type="Gene3D" id="2.40.100.10">
    <property type="entry name" value="Cyclophilin-like"/>
    <property type="match status" value="1"/>
</dbReference>
<evidence type="ECO:0000256" key="5">
    <source>
        <dbReference type="RuleBase" id="RU363019"/>
    </source>
</evidence>
<dbReference type="InterPro" id="IPR002130">
    <property type="entry name" value="Cyclophilin-type_PPIase_dom"/>
</dbReference>
<dbReference type="PROSITE" id="PS50072">
    <property type="entry name" value="CSA_PPIASE_2"/>
    <property type="match status" value="1"/>
</dbReference>
<comment type="caution">
    <text evidence="7">The sequence shown here is derived from an EMBL/GenBank/DDBJ whole genome shotgun (WGS) entry which is preliminary data.</text>
</comment>
<comment type="catalytic activity">
    <reaction evidence="1 5">
        <text>[protein]-peptidylproline (omega=180) = [protein]-peptidylproline (omega=0)</text>
        <dbReference type="Rhea" id="RHEA:16237"/>
        <dbReference type="Rhea" id="RHEA-COMP:10747"/>
        <dbReference type="Rhea" id="RHEA-COMP:10748"/>
        <dbReference type="ChEBI" id="CHEBI:83833"/>
        <dbReference type="ChEBI" id="CHEBI:83834"/>
        <dbReference type="EC" id="5.2.1.8"/>
    </reaction>
</comment>
<sequence>MMAIRAQGQTAAGGSGEAAAASGGKRRLLGWSAALLAAVSFPSMAQAAEEQALPAVTQKVYFDISIGGEPAGRVVFGLFGDVVPRTAENFRALCTGEKGFGFVPSGFHRVIPNFMIQGEWCGSGWGGDFTNGNGTGGKSIYGRTFQDESFAVRHDRPGLLSMANAGPNTNGSQFFITTVPTPWLDGRHVVFGTVLEGFDVVKKIEANPTGRGDRPRLPVVITAAGEL</sequence>
<proteinExistence type="inferred from homology"/>
<evidence type="ECO:0000313" key="7">
    <source>
        <dbReference type="EMBL" id="KAI7844199.1"/>
    </source>
</evidence>
<accession>A0AAD5E0Y9</accession>
<evidence type="ECO:0000259" key="6">
    <source>
        <dbReference type="PROSITE" id="PS50072"/>
    </source>
</evidence>
<dbReference type="EMBL" id="JADXDR010000033">
    <property type="protein sequence ID" value="KAI7844199.1"/>
    <property type="molecule type" value="Genomic_DNA"/>
</dbReference>
<comment type="function">
    <text evidence="5">PPIases accelerate the folding of proteins. It catalyzes the cis-trans isomerization of proline imidic peptide bonds in oligopeptides.</text>
</comment>
<keyword evidence="8" id="KW-1185">Reference proteome</keyword>
<keyword evidence="4 5" id="KW-0413">Isomerase</keyword>
<dbReference type="AlphaFoldDB" id="A0AAD5E0Y9"/>
<dbReference type="GO" id="GO:0003755">
    <property type="term" value="F:peptidyl-prolyl cis-trans isomerase activity"/>
    <property type="evidence" value="ECO:0007669"/>
    <property type="project" value="UniProtKB-UniRule"/>
</dbReference>
<keyword evidence="3 5" id="KW-0697">Rotamase</keyword>
<dbReference type="SUPFAM" id="SSF50891">
    <property type="entry name" value="Cyclophilin-like"/>
    <property type="match status" value="1"/>
</dbReference>
<dbReference type="GO" id="GO:0006457">
    <property type="term" value="P:protein folding"/>
    <property type="evidence" value="ECO:0007669"/>
    <property type="project" value="TreeGrafter"/>
</dbReference>
<dbReference type="InterPro" id="IPR029000">
    <property type="entry name" value="Cyclophilin-like_dom_sf"/>
</dbReference>
<protein>
    <recommendedName>
        <fullName evidence="5">Peptidyl-prolyl cis-trans isomerase</fullName>
        <shortName evidence="5">PPIase</shortName>
        <ecNumber evidence="5">5.2.1.8</ecNumber>
    </recommendedName>
</protein>
<dbReference type="GO" id="GO:0005737">
    <property type="term" value="C:cytoplasm"/>
    <property type="evidence" value="ECO:0007669"/>
    <property type="project" value="TreeGrafter"/>
</dbReference>
<evidence type="ECO:0000256" key="1">
    <source>
        <dbReference type="ARBA" id="ARBA00000971"/>
    </source>
</evidence>